<dbReference type="SUPFAM" id="SSF51735">
    <property type="entry name" value="NAD(P)-binding Rossmann-fold domains"/>
    <property type="match status" value="1"/>
</dbReference>
<dbReference type="Gene3D" id="3.40.50.720">
    <property type="entry name" value="NAD(P)-binding Rossmann-like Domain"/>
    <property type="match status" value="1"/>
</dbReference>
<dbReference type="PANTHER" id="PTHR10491:SF4">
    <property type="entry name" value="METHIONINE ADENOSYLTRANSFERASE 2 SUBUNIT BETA"/>
    <property type="match status" value="1"/>
</dbReference>
<protein>
    <submittedName>
        <fullName evidence="2">dTDP-4-dehydrorhamnose reductase</fullName>
        <ecNumber evidence="2">1.1.1.133</ecNumber>
    </submittedName>
</protein>
<dbReference type="GO" id="GO:0008831">
    <property type="term" value="F:dTDP-4-dehydrorhamnose reductase activity"/>
    <property type="evidence" value="ECO:0007669"/>
    <property type="project" value="UniProtKB-EC"/>
</dbReference>
<dbReference type="AlphaFoldDB" id="A0A2H9T6X6"/>
<sequence length="302" mass="33654">MLSMKVMVIGSSGKVGYALCQLLHEKAISVIAPARHEMDLTHIETVLSCIQRTQPDIIVNAAVYNDPVGAENEPSRCFHVNRDSIAVLADTCHQQGIKLIQLSSYRVFDGQKQEPYAETDSTNPKGVLAISRCQAEQQIRDRCPQHIILRFSWIIGEYGNSMLTQLLDQITLHHEITVTSDQVGCPTPATDAARVIVAIIQQMDCGAQVWGTYHYAASEFVSQNSFAEVVIAEASKYTPLKVRKLKMAKMDTLQGIKPPANACLSCQSILNTFGVHQRSWRKTVARIIKNYYEHHVMASKTQ</sequence>
<name>A0A2H9T6X6_9ZZZZ</name>
<organism evidence="2">
    <name type="scientific">invertebrate metagenome</name>
    <dbReference type="NCBI Taxonomy" id="1711999"/>
    <lineage>
        <taxon>unclassified sequences</taxon>
        <taxon>metagenomes</taxon>
        <taxon>organismal metagenomes</taxon>
    </lineage>
</organism>
<gene>
    <name evidence="2" type="primary">rmlD</name>
    <name evidence="2" type="ORF">CI610_02044</name>
</gene>
<reference evidence="2" key="1">
    <citation type="journal article" date="2017" name="Appl. Environ. Microbiol.">
        <title>Molecular characterization of an Endozoicomonas-like organism causing infection in king scallop Pecten maximus L.</title>
        <authorList>
            <person name="Cano I."/>
            <person name="van Aerle R."/>
            <person name="Ross S."/>
            <person name="Verner-Jeffreys D.W."/>
            <person name="Paley R.K."/>
            <person name="Rimmer G."/>
            <person name="Ryder D."/>
            <person name="Hooper P."/>
            <person name="Stone D."/>
            <person name="Feist S.W."/>
        </authorList>
    </citation>
    <scope>NUCLEOTIDE SEQUENCE</scope>
</reference>
<comment type="caution">
    <text evidence="2">The sequence shown here is derived from an EMBL/GenBank/DDBJ whole genome shotgun (WGS) entry which is preliminary data.</text>
</comment>
<keyword evidence="2" id="KW-0560">Oxidoreductase</keyword>
<feature type="domain" description="RmlD-like substrate binding" evidence="1">
    <location>
        <begin position="4"/>
        <end position="292"/>
    </location>
</feature>
<dbReference type="PANTHER" id="PTHR10491">
    <property type="entry name" value="DTDP-4-DEHYDRORHAMNOSE REDUCTASE"/>
    <property type="match status" value="1"/>
</dbReference>
<dbReference type="Pfam" id="PF04321">
    <property type="entry name" value="RmlD_sub_bind"/>
    <property type="match status" value="1"/>
</dbReference>
<dbReference type="CDD" id="cd05254">
    <property type="entry name" value="dTDP_HR_like_SDR_e"/>
    <property type="match status" value="1"/>
</dbReference>
<dbReference type="GO" id="GO:0019305">
    <property type="term" value="P:dTDP-rhamnose biosynthetic process"/>
    <property type="evidence" value="ECO:0007669"/>
    <property type="project" value="TreeGrafter"/>
</dbReference>
<dbReference type="InterPro" id="IPR036291">
    <property type="entry name" value="NAD(P)-bd_dom_sf"/>
</dbReference>
<evidence type="ECO:0000259" key="1">
    <source>
        <dbReference type="Pfam" id="PF04321"/>
    </source>
</evidence>
<accession>A0A2H9T6X6</accession>
<dbReference type="InterPro" id="IPR005913">
    <property type="entry name" value="dTDP_dehydrorham_reduct"/>
</dbReference>
<dbReference type="EMBL" id="NSIT01000108">
    <property type="protein sequence ID" value="PJE78987.1"/>
    <property type="molecule type" value="Genomic_DNA"/>
</dbReference>
<dbReference type="Gene3D" id="3.90.25.10">
    <property type="entry name" value="UDP-galactose 4-epimerase, domain 1"/>
    <property type="match status" value="1"/>
</dbReference>
<proteinExistence type="predicted"/>
<dbReference type="EC" id="1.1.1.133" evidence="2"/>
<dbReference type="InterPro" id="IPR029903">
    <property type="entry name" value="RmlD-like-bd"/>
</dbReference>
<dbReference type="GO" id="GO:0005829">
    <property type="term" value="C:cytosol"/>
    <property type="evidence" value="ECO:0007669"/>
    <property type="project" value="TreeGrafter"/>
</dbReference>
<evidence type="ECO:0000313" key="2">
    <source>
        <dbReference type="EMBL" id="PJE78987.1"/>
    </source>
</evidence>